<evidence type="ECO:0000313" key="2">
    <source>
        <dbReference type="Proteomes" id="UP000726737"/>
    </source>
</evidence>
<gene>
    <name evidence="1" type="ORF">BG011_004106</name>
</gene>
<comment type="caution">
    <text evidence="1">The sequence shown here is derived from an EMBL/GenBank/DDBJ whole genome shotgun (WGS) entry which is preliminary data.</text>
</comment>
<evidence type="ECO:0000313" key="1">
    <source>
        <dbReference type="EMBL" id="KAG0265752.1"/>
    </source>
</evidence>
<name>A0A9P6QD50_9FUNG</name>
<protein>
    <submittedName>
        <fullName evidence="1">Uncharacterized protein</fullName>
    </submittedName>
</protein>
<proteinExistence type="predicted"/>
<dbReference type="AlphaFoldDB" id="A0A9P6QD50"/>
<sequence length="151" mass="15857">MVTPLVDSPYAKLANTERVAAPKAGIETSGFKAHVVANCGEAFETIENLIPAGASVSNAHSISLEVIGFVTYLRPRYHLCITSAWNNGALSHADLSVSKVGSVVFGAANGIVLVGSNRIVKEIALATESARARRPTPNRIQIVLASDTLGF</sequence>
<organism evidence="1 2">
    <name type="scientific">Mortierella polycephala</name>
    <dbReference type="NCBI Taxonomy" id="41804"/>
    <lineage>
        <taxon>Eukaryota</taxon>
        <taxon>Fungi</taxon>
        <taxon>Fungi incertae sedis</taxon>
        <taxon>Mucoromycota</taxon>
        <taxon>Mortierellomycotina</taxon>
        <taxon>Mortierellomycetes</taxon>
        <taxon>Mortierellales</taxon>
        <taxon>Mortierellaceae</taxon>
        <taxon>Mortierella</taxon>
    </lineage>
</organism>
<dbReference type="PANTHER" id="PTHR36179">
    <property type="entry name" value="LUD_DOM DOMAIN-CONTAINING PROTEIN"/>
    <property type="match status" value="1"/>
</dbReference>
<dbReference type="PANTHER" id="PTHR36179:SF2">
    <property type="entry name" value="LUD DOMAIN-CONTAINING PROTEIN"/>
    <property type="match status" value="1"/>
</dbReference>
<keyword evidence="2" id="KW-1185">Reference proteome</keyword>
<dbReference type="EMBL" id="JAAAJA010000027">
    <property type="protein sequence ID" value="KAG0265752.1"/>
    <property type="molecule type" value="Genomic_DNA"/>
</dbReference>
<reference evidence="1" key="1">
    <citation type="journal article" date="2020" name="Fungal Divers.">
        <title>Resolving the Mortierellaceae phylogeny through synthesis of multi-gene phylogenetics and phylogenomics.</title>
        <authorList>
            <person name="Vandepol N."/>
            <person name="Liber J."/>
            <person name="Desiro A."/>
            <person name="Na H."/>
            <person name="Kennedy M."/>
            <person name="Barry K."/>
            <person name="Grigoriev I.V."/>
            <person name="Miller A.N."/>
            <person name="O'Donnell K."/>
            <person name="Stajich J.E."/>
            <person name="Bonito G."/>
        </authorList>
    </citation>
    <scope>NUCLEOTIDE SEQUENCE</scope>
    <source>
        <strain evidence="1">KOD948</strain>
    </source>
</reference>
<accession>A0A9P6QD50</accession>
<dbReference type="Proteomes" id="UP000726737">
    <property type="component" value="Unassembled WGS sequence"/>
</dbReference>